<dbReference type="PROSITE" id="PS50937">
    <property type="entry name" value="HTH_MERR_2"/>
    <property type="match status" value="1"/>
</dbReference>
<dbReference type="InterPro" id="IPR000551">
    <property type="entry name" value="MerR-type_HTH_dom"/>
</dbReference>
<evidence type="ECO:0000256" key="1">
    <source>
        <dbReference type="ARBA" id="ARBA00023125"/>
    </source>
</evidence>
<evidence type="ECO:0000256" key="2">
    <source>
        <dbReference type="SAM" id="MobiDB-lite"/>
    </source>
</evidence>
<dbReference type="Gene3D" id="1.10.1660.10">
    <property type="match status" value="1"/>
</dbReference>
<feature type="region of interest" description="Disordered" evidence="2">
    <location>
        <begin position="1"/>
        <end position="48"/>
    </location>
</feature>
<dbReference type="Proteomes" id="UP000316184">
    <property type="component" value="Unassembled WGS sequence"/>
</dbReference>
<dbReference type="InterPro" id="IPR009061">
    <property type="entry name" value="DNA-bd_dom_put_sf"/>
</dbReference>
<dbReference type="EMBL" id="VIWX01000006">
    <property type="protein sequence ID" value="TWF93020.1"/>
    <property type="molecule type" value="Genomic_DNA"/>
</dbReference>
<dbReference type="Pfam" id="PF13411">
    <property type="entry name" value="MerR_1"/>
    <property type="match status" value="1"/>
</dbReference>
<keyword evidence="1" id="KW-0238">DNA-binding</keyword>
<name>A0A561U111_9PSEU</name>
<dbReference type="AlphaFoldDB" id="A0A561U111"/>
<protein>
    <submittedName>
        <fullName evidence="4">MerR-like DNA binding protein</fullName>
    </submittedName>
</protein>
<keyword evidence="5" id="KW-1185">Reference proteome</keyword>
<dbReference type="Gene3D" id="3.40.50.280">
    <property type="entry name" value="Cobalamin-binding domain"/>
    <property type="match status" value="1"/>
</dbReference>
<comment type="caution">
    <text evidence="4">The sequence shown here is derived from an EMBL/GenBank/DDBJ whole genome shotgun (WGS) entry which is preliminary data.</text>
</comment>
<dbReference type="PANTHER" id="PTHR30204">
    <property type="entry name" value="REDOX-CYCLING DRUG-SENSING TRANSCRIPTIONAL ACTIVATOR SOXR"/>
    <property type="match status" value="1"/>
</dbReference>
<dbReference type="GO" id="GO:0003677">
    <property type="term" value="F:DNA binding"/>
    <property type="evidence" value="ECO:0007669"/>
    <property type="project" value="UniProtKB-KW"/>
</dbReference>
<dbReference type="OrthoDB" id="9800334at2"/>
<evidence type="ECO:0000259" key="3">
    <source>
        <dbReference type="PROSITE" id="PS50937"/>
    </source>
</evidence>
<dbReference type="RefSeq" id="WP_145744406.1">
    <property type="nucleotide sequence ID" value="NZ_VIWX01000006.1"/>
</dbReference>
<feature type="compositionally biased region" description="Low complexity" evidence="2">
    <location>
        <begin position="130"/>
        <end position="143"/>
    </location>
</feature>
<reference evidence="4 5" key="1">
    <citation type="submission" date="2019-06" db="EMBL/GenBank/DDBJ databases">
        <title>Sequencing the genomes of 1000 actinobacteria strains.</title>
        <authorList>
            <person name="Klenk H.-P."/>
        </authorList>
    </citation>
    <scope>NUCLEOTIDE SEQUENCE [LARGE SCALE GENOMIC DNA]</scope>
    <source>
        <strain evidence="4 5">DSM 46699</strain>
    </source>
</reference>
<dbReference type="SUPFAM" id="SSF46955">
    <property type="entry name" value="Putative DNA-binding domain"/>
    <property type="match status" value="1"/>
</dbReference>
<sequence>MSRVTTRPEPISGVDTSDPLGDAAAGETEVTPEMSAHGPEGIALDDEPRLSVAAVARRLGVAPATLRTWDRRYGLGPSDHTSGRHRRYGPDDVARLEQMQRALLRGASPMEAARYARTVTAPPPQRAVDGSSPEGSGAGAPEGPLLLSGVLDGDDEQLALAGAGTGGGGLKLSGAGPRVRGLGRAALSLDSWSVQQLLIESMDGDGVVRTWQEMLLPVLRAVGERRQRSGSGVEVLQLLNDCASTALRSVIARAPKPENPRPVVLAPVPGEVQELELVALAAALAANRVGHRLFGAALPREGLAAAVKRSAPSAVVLWADQPHYAAPRVLDDIPITRQRARAFVAGAGWSPEALPGHVELLGSLEAAVSRVSETVLG</sequence>
<dbReference type="SMART" id="SM00422">
    <property type="entry name" value="HTH_MERR"/>
    <property type="match status" value="1"/>
</dbReference>
<proteinExistence type="predicted"/>
<dbReference type="GO" id="GO:0003700">
    <property type="term" value="F:DNA-binding transcription factor activity"/>
    <property type="evidence" value="ECO:0007669"/>
    <property type="project" value="InterPro"/>
</dbReference>
<dbReference type="InterPro" id="IPR047057">
    <property type="entry name" value="MerR_fam"/>
</dbReference>
<feature type="domain" description="HTH merR-type" evidence="3">
    <location>
        <begin position="49"/>
        <end position="118"/>
    </location>
</feature>
<accession>A0A561U111</accession>
<evidence type="ECO:0000313" key="5">
    <source>
        <dbReference type="Proteomes" id="UP000316184"/>
    </source>
</evidence>
<dbReference type="PANTHER" id="PTHR30204:SF97">
    <property type="entry name" value="MERR FAMILY REGULATORY PROTEIN"/>
    <property type="match status" value="1"/>
</dbReference>
<feature type="region of interest" description="Disordered" evidence="2">
    <location>
        <begin position="119"/>
        <end position="143"/>
    </location>
</feature>
<organism evidence="4 5">
    <name type="scientific">Saccharopolyspora dendranthemae</name>
    <dbReference type="NCBI Taxonomy" id="1181886"/>
    <lineage>
        <taxon>Bacteria</taxon>
        <taxon>Bacillati</taxon>
        <taxon>Actinomycetota</taxon>
        <taxon>Actinomycetes</taxon>
        <taxon>Pseudonocardiales</taxon>
        <taxon>Pseudonocardiaceae</taxon>
        <taxon>Saccharopolyspora</taxon>
    </lineage>
</organism>
<evidence type="ECO:0000313" key="4">
    <source>
        <dbReference type="EMBL" id="TWF93020.1"/>
    </source>
</evidence>
<dbReference type="CDD" id="cd01104">
    <property type="entry name" value="HTH_MlrA-CarA"/>
    <property type="match status" value="1"/>
</dbReference>
<gene>
    <name evidence="4" type="ORF">FHU35_16303</name>
</gene>